<evidence type="ECO:0000313" key="5">
    <source>
        <dbReference type="Proteomes" id="UP001302367"/>
    </source>
</evidence>
<feature type="region of interest" description="Disordered" evidence="1">
    <location>
        <begin position="303"/>
        <end position="332"/>
    </location>
</feature>
<keyword evidence="2" id="KW-1133">Transmembrane helix</keyword>
<feature type="transmembrane region" description="Helical" evidence="2">
    <location>
        <begin position="492"/>
        <end position="513"/>
    </location>
</feature>
<dbReference type="InterPro" id="IPR046529">
    <property type="entry name" value="DUF6594"/>
</dbReference>
<name>A0ABZ0P6V1_CERBT</name>
<evidence type="ECO:0000256" key="1">
    <source>
        <dbReference type="SAM" id="MobiDB-lite"/>
    </source>
</evidence>
<evidence type="ECO:0000313" key="4">
    <source>
        <dbReference type="EMBL" id="WPB07320.1"/>
    </source>
</evidence>
<gene>
    <name evidence="4" type="ORF">RHO25_011981</name>
</gene>
<dbReference type="EMBL" id="CP134191">
    <property type="protein sequence ID" value="WPB07320.1"/>
    <property type="molecule type" value="Genomic_DNA"/>
</dbReference>
<dbReference type="Proteomes" id="UP001302367">
    <property type="component" value="Chromosome 8"/>
</dbReference>
<evidence type="ECO:0000256" key="2">
    <source>
        <dbReference type="SAM" id="Phobius"/>
    </source>
</evidence>
<feature type="region of interest" description="Disordered" evidence="1">
    <location>
        <begin position="157"/>
        <end position="186"/>
    </location>
</feature>
<keyword evidence="2" id="KW-0812">Transmembrane</keyword>
<feature type="region of interest" description="Disordered" evidence="1">
    <location>
        <begin position="1"/>
        <end position="116"/>
    </location>
</feature>
<dbReference type="GeneID" id="35434401"/>
<dbReference type="RefSeq" id="XP_065459542.1">
    <property type="nucleotide sequence ID" value="XM_065603470.1"/>
</dbReference>
<protein>
    <recommendedName>
        <fullName evidence="3">DUF6594 domain-containing protein</fullName>
    </recommendedName>
</protein>
<keyword evidence="5" id="KW-1185">Reference proteome</keyword>
<proteinExistence type="predicted"/>
<reference evidence="4 5" key="1">
    <citation type="submission" date="2023-09" db="EMBL/GenBank/DDBJ databases">
        <title>Complete-Gapless Cercospora beticola genome.</title>
        <authorList>
            <person name="Wyatt N.A."/>
            <person name="Spanner R.E."/>
            <person name="Bolton M.D."/>
        </authorList>
    </citation>
    <scope>NUCLEOTIDE SEQUENCE [LARGE SCALE GENOMIC DNA]</scope>
    <source>
        <strain evidence="4">Cb09-40</strain>
    </source>
</reference>
<organism evidence="4 5">
    <name type="scientific">Cercospora beticola</name>
    <name type="common">Sugarbeet leaf spot fungus</name>
    <dbReference type="NCBI Taxonomy" id="122368"/>
    <lineage>
        <taxon>Eukaryota</taxon>
        <taxon>Fungi</taxon>
        <taxon>Dikarya</taxon>
        <taxon>Ascomycota</taxon>
        <taxon>Pezizomycotina</taxon>
        <taxon>Dothideomycetes</taxon>
        <taxon>Dothideomycetidae</taxon>
        <taxon>Mycosphaerellales</taxon>
        <taxon>Mycosphaerellaceae</taxon>
        <taxon>Cercospora</taxon>
    </lineage>
</organism>
<evidence type="ECO:0000259" key="3">
    <source>
        <dbReference type="Pfam" id="PF20237"/>
    </source>
</evidence>
<dbReference type="PANTHER" id="PTHR34502:SF6">
    <property type="entry name" value="DUF6594 DOMAIN-CONTAINING PROTEIN"/>
    <property type="match status" value="1"/>
</dbReference>
<keyword evidence="2" id="KW-0472">Membrane</keyword>
<feature type="transmembrane region" description="Helical" evidence="2">
    <location>
        <begin position="463"/>
        <end position="480"/>
    </location>
</feature>
<feature type="domain" description="DUF6594" evidence="3">
    <location>
        <begin position="249"/>
        <end position="502"/>
    </location>
</feature>
<feature type="compositionally biased region" description="Basic and acidic residues" evidence="1">
    <location>
        <begin position="100"/>
        <end position="109"/>
    </location>
</feature>
<feature type="compositionally biased region" description="Basic and acidic residues" evidence="1">
    <location>
        <begin position="157"/>
        <end position="170"/>
    </location>
</feature>
<feature type="compositionally biased region" description="Low complexity" evidence="1">
    <location>
        <begin position="171"/>
        <end position="186"/>
    </location>
</feature>
<feature type="compositionally biased region" description="Low complexity" evidence="1">
    <location>
        <begin position="10"/>
        <end position="48"/>
    </location>
</feature>
<sequence length="514" mass="56959">MDEFGDSHSIHSSTSSSAASHYQHSDAGSSELPDTPSSHSTFPSPTATRNGSISGSVAELRRKYDPQYAASLDSRRSGSRSPEAERPSPRNGKKLPQLRDVAESDEHESYTSAIVEDAVREGRQRNALLSYAARLPTPPESHEDRLKVQQDALRQHVAQEHHPSAHHRVDSAYSQHRSYSSSSMRSTDSQRAWAQYMHDMQMQQYQYASPAIPMAYPVPQHGVNGYVAQAAPPPAPDAPDNAQQTIAGYEMLARELSNEQSAVKPIYRRFEYLNHRILLHMQDELQEMEEQLRRVDEIIATLEPPVPAGEGGQSPSPPPASRRSDKNYGSQWHHQRTELLGRIFLKTKDYNAAVASFANLTKDSAPAEKEEIATYRDWLAAKTPIHEVESRFLSDEHEKDLIVPVTPPPLLSASLGRRSRRSSAATQESEFPAQAERQPLLALAFLPILPLLLFNMIPTFSGRLFATILITTAAVLVAATTKIGDCMSNREWCVCAAAYMLVSIGIAGCVPQQH</sequence>
<dbReference type="PANTHER" id="PTHR34502">
    <property type="entry name" value="DUF6594 DOMAIN-CONTAINING PROTEIN-RELATED"/>
    <property type="match status" value="1"/>
</dbReference>
<accession>A0ABZ0P6V1</accession>
<dbReference type="Pfam" id="PF20237">
    <property type="entry name" value="DUF6594"/>
    <property type="match status" value="1"/>
</dbReference>